<accession>A0A7J7PBI9</accession>
<sequence>MLMTNTDDSKKKWTDGERLENLPKAPEVDCTGLPESITSKKLARAFPKKKMLKHPSASGTTGSGEAVERTKRRRVEPSEISGVKFIEDRLVVEDDWKKVEEKAKLAALRGVEDMSIMAARLMKGICLGVEEERAELKRKKVEFERNVARLKSYLSKEGKLLEALKASQVVEINKLHVEARVDLEEVVAEEDEVDAIRADTYIEEEEDEKNEDVAVGIVDGLDGVSPQMVSDNQGDDNEHPELENDKELKDIRLRIKYLEAELAMEMDLSVPVVFASRAAASFRDCTSTVELEAAYLRDDDARQCNQEFAEEFDIMREANEDREGRHVKVHFKFVEDMEFRMAQRKCNELNERVAQLKTELAHANSRVKNAEAGERSKKNINNPKVFLVPGDVLSSFVRIRDLEGDVARIQGHARKGVEQLRECQIKLDAALIMKKGLERVISGKEIVIFDKEEFLKKILDMEELNKENEILRAQVVDLKATNRAESVKVDKIFAENIAFTDLIDREMVSQNARYKRLEDRLQRSRTIFSHSVVTQASHSELLRW</sequence>
<dbReference type="Proteomes" id="UP000541444">
    <property type="component" value="Unassembled WGS sequence"/>
</dbReference>
<dbReference type="EMBL" id="JACGCM010000043">
    <property type="protein sequence ID" value="KAF6176789.1"/>
    <property type="molecule type" value="Genomic_DNA"/>
</dbReference>
<evidence type="ECO:0000256" key="2">
    <source>
        <dbReference type="SAM" id="MobiDB-lite"/>
    </source>
</evidence>
<dbReference type="AlphaFoldDB" id="A0A7J7PBI9"/>
<evidence type="ECO:0000313" key="3">
    <source>
        <dbReference type="EMBL" id="KAF6176789.1"/>
    </source>
</evidence>
<keyword evidence="1" id="KW-0175">Coiled coil</keyword>
<feature type="coiled-coil region" evidence="1">
    <location>
        <begin position="126"/>
        <end position="153"/>
    </location>
</feature>
<gene>
    <name evidence="3" type="ORF">GIB67_016365</name>
</gene>
<proteinExistence type="predicted"/>
<comment type="caution">
    <text evidence="3">The sequence shown here is derived from an EMBL/GenBank/DDBJ whole genome shotgun (WGS) entry which is preliminary data.</text>
</comment>
<name>A0A7J7PBI9_9MAGN</name>
<reference evidence="3 4" key="1">
    <citation type="journal article" date="2020" name="IScience">
        <title>Genome Sequencing of the Endangered Kingdonia uniflora (Circaeasteraceae, Ranunculales) Reveals Potential Mechanisms of Evolutionary Specialization.</title>
        <authorList>
            <person name="Sun Y."/>
            <person name="Deng T."/>
            <person name="Zhang A."/>
            <person name="Moore M.J."/>
            <person name="Landis J.B."/>
            <person name="Lin N."/>
            <person name="Zhang H."/>
            <person name="Zhang X."/>
            <person name="Huang J."/>
            <person name="Zhang X."/>
            <person name="Sun H."/>
            <person name="Wang H."/>
        </authorList>
    </citation>
    <scope>NUCLEOTIDE SEQUENCE [LARGE SCALE GENOMIC DNA]</scope>
    <source>
        <strain evidence="3">TB1705</strain>
        <tissue evidence="3">Leaf</tissue>
    </source>
</reference>
<feature type="region of interest" description="Disordered" evidence="2">
    <location>
        <begin position="1"/>
        <end position="73"/>
    </location>
</feature>
<keyword evidence="4" id="KW-1185">Reference proteome</keyword>
<feature type="coiled-coil region" evidence="1">
    <location>
        <begin position="339"/>
        <end position="373"/>
    </location>
</feature>
<evidence type="ECO:0000256" key="1">
    <source>
        <dbReference type="SAM" id="Coils"/>
    </source>
</evidence>
<organism evidence="3 4">
    <name type="scientific">Kingdonia uniflora</name>
    <dbReference type="NCBI Taxonomy" id="39325"/>
    <lineage>
        <taxon>Eukaryota</taxon>
        <taxon>Viridiplantae</taxon>
        <taxon>Streptophyta</taxon>
        <taxon>Embryophyta</taxon>
        <taxon>Tracheophyta</taxon>
        <taxon>Spermatophyta</taxon>
        <taxon>Magnoliopsida</taxon>
        <taxon>Ranunculales</taxon>
        <taxon>Circaeasteraceae</taxon>
        <taxon>Kingdonia</taxon>
    </lineage>
</organism>
<feature type="compositionally biased region" description="Basic and acidic residues" evidence="2">
    <location>
        <begin position="7"/>
        <end position="21"/>
    </location>
</feature>
<evidence type="ECO:0000313" key="4">
    <source>
        <dbReference type="Proteomes" id="UP000541444"/>
    </source>
</evidence>
<feature type="compositionally biased region" description="Basic residues" evidence="2">
    <location>
        <begin position="41"/>
        <end position="53"/>
    </location>
</feature>
<dbReference type="OrthoDB" id="2019763at2759"/>
<protein>
    <submittedName>
        <fullName evidence="3">Uncharacterized protein</fullName>
    </submittedName>
</protein>